<protein>
    <submittedName>
        <fullName evidence="1">Uncharacterized protein</fullName>
    </submittedName>
</protein>
<proteinExistence type="predicted"/>
<reference evidence="1" key="1">
    <citation type="submission" date="2024-02" db="EMBL/GenBank/DDBJ databases">
        <authorList>
            <consortium name="ELIXIR-Norway"/>
            <consortium name="Elixir Norway"/>
        </authorList>
    </citation>
    <scope>NUCLEOTIDE SEQUENCE</scope>
</reference>
<dbReference type="EMBL" id="OZ020105">
    <property type="protein sequence ID" value="CAK9256928.1"/>
    <property type="molecule type" value="Genomic_DNA"/>
</dbReference>
<evidence type="ECO:0000313" key="2">
    <source>
        <dbReference type="Proteomes" id="UP001497444"/>
    </source>
</evidence>
<name>A0ABP0VR64_9BRYO</name>
<gene>
    <name evidence="1" type="ORF">CSSPJE1EN1_LOCUS2406</name>
</gene>
<accession>A0ABP0VR64</accession>
<keyword evidence="2" id="KW-1185">Reference proteome</keyword>
<sequence length="153" mass="16668">MFRIIGDEYDQELLRFETAAVMANAHEAKRLSAKAIIAGWNLPLQSKSHPSLCKPYDGQMYAPSVEDLTTTGFMVQINPLHIDLIYDIARIPCTLPSSLCMQLNLAERVEPGDAGVLFGLDFAGAMVVSQGKVGGLINTGFPQLGAGYFFRDS</sequence>
<organism evidence="1 2">
    <name type="scientific">Sphagnum jensenii</name>
    <dbReference type="NCBI Taxonomy" id="128206"/>
    <lineage>
        <taxon>Eukaryota</taxon>
        <taxon>Viridiplantae</taxon>
        <taxon>Streptophyta</taxon>
        <taxon>Embryophyta</taxon>
        <taxon>Bryophyta</taxon>
        <taxon>Sphagnophytina</taxon>
        <taxon>Sphagnopsida</taxon>
        <taxon>Sphagnales</taxon>
        <taxon>Sphagnaceae</taxon>
        <taxon>Sphagnum</taxon>
    </lineage>
</organism>
<dbReference type="Proteomes" id="UP001497444">
    <property type="component" value="Chromosome 10"/>
</dbReference>
<evidence type="ECO:0000313" key="1">
    <source>
        <dbReference type="EMBL" id="CAK9256928.1"/>
    </source>
</evidence>